<accession>A0A1A8KD35</accession>
<sequence length="55" mass="5825">LKILCCCPCPPCSEAAAPGAFGQVVKGLKQRADEVVALRCIHKDNTRAATREATI</sequence>
<reference evidence="1" key="1">
    <citation type="submission" date="2016-05" db="EMBL/GenBank/DDBJ databases">
        <authorList>
            <person name="Lavstsen T."/>
            <person name="Jespersen J.S."/>
        </authorList>
    </citation>
    <scope>NUCLEOTIDE SEQUENCE</scope>
    <source>
        <tissue evidence="1">Brain</tissue>
    </source>
</reference>
<feature type="non-terminal residue" evidence="1">
    <location>
        <position position="1"/>
    </location>
</feature>
<gene>
    <name evidence="1" type="primary">Nfu_g_1_025316</name>
</gene>
<feature type="non-terminal residue" evidence="1">
    <location>
        <position position="55"/>
    </location>
</feature>
<protein>
    <submittedName>
        <fullName evidence="1">Uncharacterized protein</fullName>
    </submittedName>
</protein>
<dbReference type="EMBL" id="HAEE01009509">
    <property type="protein sequence ID" value="SBR29559.1"/>
    <property type="molecule type" value="Transcribed_RNA"/>
</dbReference>
<reference evidence="1" key="2">
    <citation type="submission" date="2016-06" db="EMBL/GenBank/DDBJ databases">
        <title>The genome of a short-lived fish provides insights into sex chromosome evolution and the genetic control of aging.</title>
        <authorList>
            <person name="Reichwald K."/>
            <person name="Felder M."/>
            <person name="Petzold A."/>
            <person name="Koch P."/>
            <person name="Groth M."/>
            <person name="Platzer M."/>
        </authorList>
    </citation>
    <scope>NUCLEOTIDE SEQUENCE</scope>
    <source>
        <tissue evidence="1">Brain</tissue>
    </source>
</reference>
<organism evidence="1">
    <name type="scientific">Nothobranchius kuhntae</name>
    <name type="common">Beira killifish</name>
    <dbReference type="NCBI Taxonomy" id="321403"/>
    <lineage>
        <taxon>Eukaryota</taxon>
        <taxon>Metazoa</taxon>
        <taxon>Chordata</taxon>
        <taxon>Craniata</taxon>
        <taxon>Vertebrata</taxon>
        <taxon>Euteleostomi</taxon>
        <taxon>Actinopterygii</taxon>
        <taxon>Neopterygii</taxon>
        <taxon>Teleostei</taxon>
        <taxon>Neoteleostei</taxon>
        <taxon>Acanthomorphata</taxon>
        <taxon>Ovalentaria</taxon>
        <taxon>Atherinomorphae</taxon>
        <taxon>Cyprinodontiformes</taxon>
        <taxon>Nothobranchiidae</taxon>
        <taxon>Nothobranchius</taxon>
    </lineage>
</organism>
<dbReference type="AlphaFoldDB" id="A0A1A8KD35"/>
<evidence type="ECO:0000313" key="1">
    <source>
        <dbReference type="EMBL" id="SBR29559.1"/>
    </source>
</evidence>
<name>A0A1A8KD35_NOTKU</name>
<proteinExistence type="predicted"/>